<dbReference type="GO" id="GO:0051920">
    <property type="term" value="F:peroxiredoxin activity"/>
    <property type="evidence" value="ECO:0007669"/>
    <property type="project" value="InterPro"/>
</dbReference>
<reference evidence="2" key="2">
    <citation type="submission" date="2023-01" db="EMBL/GenBank/DDBJ databases">
        <title>Human gut microbiome strain richness.</title>
        <authorList>
            <person name="Chen-Liaw A."/>
        </authorList>
    </citation>
    <scope>NUCLEOTIDE SEQUENCE</scope>
    <source>
        <strain evidence="2">RTP21484st1_B7_RTP21484_190118</strain>
    </source>
</reference>
<evidence type="ECO:0000313" key="2">
    <source>
        <dbReference type="EMBL" id="MDB9221796.1"/>
    </source>
</evidence>
<dbReference type="RefSeq" id="WP_013613364.1">
    <property type="nucleotide sequence ID" value="NZ_BAABYK010000001.1"/>
</dbReference>
<evidence type="ECO:0000259" key="1">
    <source>
        <dbReference type="Pfam" id="PF02627"/>
    </source>
</evidence>
<comment type="caution">
    <text evidence="3">The sequence shown here is derived from an EMBL/GenBank/DDBJ whole genome shotgun (WGS) entry which is preliminary data.</text>
</comment>
<dbReference type="EMBL" id="QRYW01000006">
    <property type="protein sequence ID" value="RGV29240.1"/>
    <property type="molecule type" value="Genomic_DNA"/>
</dbReference>
<reference evidence="3 4" key="1">
    <citation type="submission" date="2018-08" db="EMBL/GenBank/DDBJ databases">
        <title>A genome reference for cultivated species of the human gut microbiota.</title>
        <authorList>
            <person name="Zou Y."/>
            <person name="Xue W."/>
            <person name="Luo G."/>
        </authorList>
    </citation>
    <scope>NUCLEOTIDE SEQUENCE [LARGE SCALE GENOMIC DNA]</scope>
    <source>
        <strain evidence="3 4">AF14-6AC</strain>
    </source>
</reference>
<accession>A0A3D4Z857</accession>
<sequence length="186" mass="21199">MRREFKVPRMEEVLEHDRKLLFALKQSMGFVPNVYAFMTRSETALKRFMDFMDVSTVFDRIQTEAIHLVTSQVNQNPYCLAAHTALAKEAGLSDKQIEAIRKGNVTWDEKLDTLVDFTCELVTNRGKVGPEMIGRFYQAGYTDACLVDLVMLVGMTTITNYLNNATWIPVDFPEAPVIICKCDCKK</sequence>
<dbReference type="EMBL" id="JAQMRD010000002">
    <property type="protein sequence ID" value="MDB9221796.1"/>
    <property type="molecule type" value="Genomic_DNA"/>
</dbReference>
<dbReference type="PANTHER" id="PTHR35446:SF3">
    <property type="entry name" value="CMD DOMAIN-CONTAINING PROTEIN"/>
    <property type="match status" value="1"/>
</dbReference>
<name>A0A3D4Z857_9BACT</name>
<dbReference type="NCBIfam" id="TIGR00778">
    <property type="entry name" value="ahpD_dom"/>
    <property type="match status" value="1"/>
</dbReference>
<dbReference type="SUPFAM" id="SSF69118">
    <property type="entry name" value="AhpD-like"/>
    <property type="match status" value="1"/>
</dbReference>
<evidence type="ECO:0000313" key="4">
    <source>
        <dbReference type="Proteomes" id="UP000283426"/>
    </source>
</evidence>
<dbReference type="InterPro" id="IPR003779">
    <property type="entry name" value="CMD-like"/>
</dbReference>
<evidence type="ECO:0000313" key="3">
    <source>
        <dbReference type="EMBL" id="RGV29240.1"/>
    </source>
</evidence>
<dbReference type="Proteomes" id="UP001212263">
    <property type="component" value="Unassembled WGS sequence"/>
</dbReference>
<protein>
    <submittedName>
        <fullName evidence="3">Carboxymuconolactone decarboxylase family protein</fullName>
    </submittedName>
</protein>
<dbReference type="OMA" id="FTPNMMA"/>
<dbReference type="Gene3D" id="1.20.1290.10">
    <property type="entry name" value="AhpD-like"/>
    <property type="match status" value="1"/>
</dbReference>
<dbReference type="AlphaFoldDB" id="A0A3D4Z857"/>
<organism evidence="3 4">
    <name type="scientific">Odoribacter splanchnicus</name>
    <dbReference type="NCBI Taxonomy" id="28118"/>
    <lineage>
        <taxon>Bacteria</taxon>
        <taxon>Pseudomonadati</taxon>
        <taxon>Bacteroidota</taxon>
        <taxon>Bacteroidia</taxon>
        <taxon>Bacteroidales</taxon>
        <taxon>Odoribacteraceae</taxon>
        <taxon>Odoribacter</taxon>
    </lineage>
</organism>
<gene>
    <name evidence="3" type="ORF">DWW24_03925</name>
    <name evidence="2" type="ORF">PN645_02100</name>
</gene>
<dbReference type="GeneID" id="61276436"/>
<dbReference type="InterPro" id="IPR004675">
    <property type="entry name" value="AhpD_core"/>
</dbReference>
<dbReference type="PANTHER" id="PTHR35446">
    <property type="entry name" value="SI:CH211-175M2.5"/>
    <property type="match status" value="1"/>
</dbReference>
<dbReference type="Pfam" id="PF02627">
    <property type="entry name" value="CMD"/>
    <property type="match status" value="1"/>
</dbReference>
<proteinExistence type="predicted"/>
<dbReference type="InterPro" id="IPR029032">
    <property type="entry name" value="AhpD-like"/>
</dbReference>
<dbReference type="Proteomes" id="UP000283426">
    <property type="component" value="Unassembled WGS sequence"/>
</dbReference>
<feature type="domain" description="Carboxymuconolactone decarboxylase-like" evidence="1">
    <location>
        <begin position="57"/>
        <end position="101"/>
    </location>
</feature>